<dbReference type="Proteomes" id="UP001055115">
    <property type="component" value="Unassembled WGS sequence"/>
</dbReference>
<reference evidence="3 4" key="1">
    <citation type="submission" date="2022-03" db="EMBL/GenBank/DDBJ databases">
        <title>Genome data of Colletotrichum spp.</title>
        <authorList>
            <person name="Utami Y.D."/>
            <person name="Hiruma K."/>
        </authorList>
    </citation>
    <scope>NUCLEOTIDE SEQUENCE [LARGE SCALE GENOMIC DNA]</scope>
    <source>
        <strain evidence="3 4">MAFF 239500</strain>
    </source>
</reference>
<dbReference type="InterPro" id="IPR052988">
    <property type="entry name" value="Oryzine_lactonohydrolase"/>
</dbReference>
<dbReference type="InterPro" id="IPR013658">
    <property type="entry name" value="SGL"/>
</dbReference>
<dbReference type="InterPro" id="IPR011042">
    <property type="entry name" value="6-blade_b-propeller_TolB-like"/>
</dbReference>
<dbReference type="SUPFAM" id="SSF63829">
    <property type="entry name" value="Calcium-dependent phosphotriesterase"/>
    <property type="match status" value="1"/>
</dbReference>
<name>A0AA37L1A3_9PEZI</name>
<comment type="caution">
    <text evidence="3">The sequence shown here is derived from an EMBL/GenBank/DDBJ whole genome shotgun (WGS) entry which is preliminary data.</text>
</comment>
<feature type="domain" description="SMP-30/Gluconolactonase/LRE-like region" evidence="2">
    <location>
        <begin position="224"/>
        <end position="374"/>
    </location>
</feature>
<keyword evidence="4" id="KW-1185">Reference proteome</keyword>
<dbReference type="RefSeq" id="XP_049122206.1">
    <property type="nucleotide sequence ID" value="XM_049266249.1"/>
</dbReference>
<dbReference type="EMBL" id="BQXU01000001">
    <property type="protein sequence ID" value="GKT39856.1"/>
    <property type="molecule type" value="Genomic_DNA"/>
</dbReference>
<accession>A0AA37L1A3</accession>
<dbReference type="GeneID" id="73320839"/>
<proteinExistence type="predicted"/>
<organism evidence="3 4">
    <name type="scientific">Colletotrichum spaethianum</name>
    <dbReference type="NCBI Taxonomy" id="700344"/>
    <lineage>
        <taxon>Eukaryota</taxon>
        <taxon>Fungi</taxon>
        <taxon>Dikarya</taxon>
        <taxon>Ascomycota</taxon>
        <taxon>Pezizomycotina</taxon>
        <taxon>Sordariomycetes</taxon>
        <taxon>Hypocreomycetidae</taxon>
        <taxon>Glomerellales</taxon>
        <taxon>Glomerellaceae</taxon>
        <taxon>Colletotrichum</taxon>
        <taxon>Colletotrichum spaethianum species complex</taxon>
    </lineage>
</organism>
<evidence type="ECO:0000256" key="1">
    <source>
        <dbReference type="SAM" id="SignalP"/>
    </source>
</evidence>
<gene>
    <name evidence="3" type="ORF">ColSpa_00037</name>
</gene>
<dbReference type="AlphaFoldDB" id="A0AA37L1A3"/>
<protein>
    <submittedName>
        <fullName evidence="3">Gluconolactonase</fullName>
    </submittedName>
</protein>
<evidence type="ECO:0000313" key="4">
    <source>
        <dbReference type="Proteomes" id="UP001055115"/>
    </source>
</evidence>
<dbReference type="Gene3D" id="2.120.10.30">
    <property type="entry name" value="TolB, C-terminal domain"/>
    <property type="match status" value="1"/>
</dbReference>
<feature type="signal peptide" evidence="1">
    <location>
        <begin position="1"/>
        <end position="17"/>
    </location>
</feature>
<dbReference type="PANTHER" id="PTHR47064">
    <property type="entry name" value="PUTATIVE (AFU_ORTHOLOGUE AFUA_1G08990)-RELATED"/>
    <property type="match status" value="1"/>
</dbReference>
<sequence>MAFAVVAAGLFLSGVQAQSSALSERPLPEKAQIIDQKSFNVLEVVPPPYEFNATSTEEKLIQKQEFLWPGVTHESLTEKPFHIYDAEFFDIIGSDPSLTLVATSETDPIFHEAVVWYPPTEEVFFVQNAGPIAAGTGLNKSSIVQKISLADAEALRTGSLGTPEVEVVTVPSSPQVINPNGGTNYQGQIIFAGEGQGDHVPSALYLMNPLEPYNTTILVNNYFGRQFNSLNDVVVNRRNGDIYFTDTQYGYWQYFRPEPGLRNQVYRLNPKTGALTVVSDDFVSPNGITFSPDGTYAYRYEVKEDGTWENRKTFAHTHARLPDGVHTDSNGNVYAGCNDGVHVWNPSGKLIGKIYTGTVAANFQFAGDGRMVITGQTKLFYATLAASGVALT</sequence>
<dbReference type="PANTHER" id="PTHR47064:SF2">
    <property type="entry name" value="SMP-30_GLUCONOLACTONASE_LRE-LIKE REGION DOMAIN-CONTAINING PROTEIN-RELATED"/>
    <property type="match status" value="1"/>
</dbReference>
<dbReference type="Pfam" id="PF08450">
    <property type="entry name" value="SGL"/>
    <property type="match status" value="1"/>
</dbReference>
<evidence type="ECO:0000313" key="3">
    <source>
        <dbReference type="EMBL" id="GKT39856.1"/>
    </source>
</evidence>
<evidence type="ECO:0000259" key="2">
    <source>
        <dbReference type="Pfam" id="PF08450"/>
    </source>
</evidence>
<keyword evidence="1" id="KW-0732">Signal</keyword>
<feature type="chain" id="PRO_5041233778" evidence="1">
    <location>
        <begin position="18"/>
        <end position="392"/>
    </location>
</feature>